<comment type="pathway">
    <text evidence="2">Carbohydrate biosynthesis; dTDP-L-rhamnose biosynthesis.</text>
</comment>
<evidence type="ECO:0000256" key="2">
    <source>
        <dbReference type="RuleBase" id="RU364082"/>
    </source>
</evidence>
<proteinExistence type="inferred from homology"/>
<comment type="function">
    <text evidence="2">Catalyzes the reduction of dTDP-6-deoxy-L-lyxo-4-hexulose to yield dTDP-L-rhamnose.</text>
</comment>
<dbReference type="InterPro" id="IPR029903">
    <property type="entry name" value="RmlD-like-bd"/>
</dbReference>
<comment type="caution">
    <text evidence="4">The sequence shown here is derived from an EMBL/GenBank/DDBJ whole genome shotgun (WGS) entry which is preliminary data.</text>
</comment>
<evidence type="ECO:0000256" key="1">
    <source>
        <dbReference type="ARBA" id="ARBA00010944"/>
    </source>
</evidence>
<keyword evidence="5" id="KW-1185">Reference proteome</keyword>
<reference evidence="4 5" key="1">
    <citation type="submission" date="2024-03" db="EMBL/GenBank/DDBJ databases">
        <title>Bacilli Hybrid Assemblies.</title>
        <authorList>
            <person name="Kovac J."/>
        </authorList>
    </citation>
    <scope>NUCLEOTIDE SEQUENCE [LARGE SCALE GENOMIC DNA]</scope>
    <source>
        <strain evidence="4 5">FSL R7-0666</strain>
    </source>
</reference>
<accession>A0ABU9VK01</accession>
<sequence>MKILITGAEGRVGKAFQIMLQNEEVFAFSKQTLDCTNRYQVTRVVEQINPDLIVHCAAFTNVDACEREPVKAFMVNSLALTHLVEAAGTRKLMLFSSDYVFGEPSVIPYQETDPPSPQSIYAYSKWLGEELVKYHPSVYIIRTSWLFGGDGDFVDKIIQKAKETDEIMVVDDQVGTPTYIKDLVQGSIQLLQHPPGIYHFSNSGSCSRYEWAKAIVSYVPNEVYIQAGQTISQSNVAKRPYHTVLSNEKWKRVTGEDVRNWREALEEYMEGRLDDGF</sequence>
<feature type="domain" description="RmlD-like substrate binding" evidence="3">
    <location>
        <begin position="1"/>
        <end position="270"/>
    </location>
</feature>
<dbReference type="EMBL" id="JBCITK010000001">
    <property type="protein sequence ID" value="MEN0644158.1"/>
    <property type="molecule type" value="Genomic_DNA"/>
</dbReference>
<dbReference type="GO" id="GO:0008831">
    <property type="term" value="F:dTDP-4-dehydrorhamnose reductase activity"/>
    <property type="evidence" value="ECO:0007669"/>
    <property type="project" value="UniProtKB-EC"/>
</dbReference>
<dbReference type="Gene3D" id="3.40.50.720">
    <property type="entry name" value="NAD(P)-binding Rossmann-like Domain"/>
    <property type="match status" value="1"/>
</dbReference>
<evidence type="ECO:0000259" key="3">
    <source>
        <dbReference type="Pfam" id="PF04321"/>
    </source>
</evidence>
<dbReference type="InterPro" id="IPR036291">
    <property type="entry name" value="NAD(P)-bd_dom_sf"/>
</dbReference>
<comment type="similarity">
    <text evidence="1 2">Belongs to the dTDP-4-dehydrorhamnose reductase family.</text>
</comment>
<dbReference type="Pfam" id="PF04321">
    <property type="entry name" value="RmlD_sub_bind"/>
    <property type="match status" value="1"/>
</dbReference>
<dbReference type="CDD" id="cd05254">
    <property type="entry name" value="dTDP_HR_like_SDR_e"/>
    <property type="match status" value="1"/>
</dbReference>
<dbReference type="Gene3D" id="3.90.25.10">
    <property type="entry name" value="UDP-galactose 4-epimerase, domain 1"/>
    <property type="match status" value="1"/>
</dbReference>
<name>A0ABU9VK01_9BACI</name>
<gene>
    <name evidence="4" type="primary">rfbD</name>
    <name evidence="4" type="ORF">MKY91_13485</name>
</gene>
<dbReference type="Proteomes" id="UP001418796">
    <property type="component" value="Unassembled WGS sequence"/>
</dbReference>
<dbReference type="NCBIfam" id="TIGR01214">
    <property type="entry name" value="rmlD"/>
    <property type="match status" value="1"/>
</dbReference>
<keyword evidence="2" id="KW-0521">NADP</keyword>
<dbReference type="InterPro" id="IPR005913">
    <property type="entry name" value="dTDP_dehydrorham_reduct"/>
</dbReference>
<dbReference type="RefSeq" id="WP_343130924.1">
    <property type="nucleotide sequence ID" value="NZ_JBCITK010000001.1"/>
</dbReference>
<dbReference type="PANTHER" id="PTHR10491">
    <property type="entry name" value="DTDP-4-DEHYDRORHAMNOSE REDUCTASE"/>
    <property type="match status" value="1"/>
</dbReference>
<evidence type="ECO:0000313" key="5">
    <source>
        <dbReference type="Proteomes" id="UP001418796"/>
    </source>
</evidence>
<dbReference type="PANTHER" id="PTHR10491:SF4">
    <property type="entry name" value="METHIONINE ADENOSYLTRANSFERASE 2 SUBUNIT BETA"/>
    <property type="match status" value="1"/>
</dbReference>
<keyword evidence="2 4" id="KW-0560">Oxidoreductase</keyword>
<dbReference type="SUPFAM" id="SSF51735">
    <property type="entry name" value="NAD(P)-binding Rossmann-fold domains"/>
    <property type="match status" value="1"/>
</dbReference>
<protein>
    <recommendedName>
        <fullName evidence="2">dTDP-4-dehydrorhamnose reductase</fullName>
        <ecNumber evidence="2">1.1.1.133</ecNumber>
    </recommendedName>
</protein>
<dbReference type="EC" id="1.1.1.133" evidence="2"/>
<organism evidence="4 5">
    <name type="scientific">Alkalicoccobacillus gibsonii</name>
    <dbReference type="NCBI Taxonomy" id="79881"/>
    <lineage>
        <taxon>Bacteria</taxon>
        <taxon>Bacillati</taxon>
        <taxon>Bacillota</taxon>
        <taxon>Bacilli</taxon>
        <taxon>Bacillales</taxon>
        <taxon>Bacillaceae</taxon>
        <taxon>Alkalicoccobacillus</taxon>
    </lineage>
</organism>
<evidence type="ECO:0000313" key="4">
    <source>
        <dbReference type="EMBL" id="MEN0644158.1"/>
    </source>
</evidence>